<dbReference type="Pfam" id="PF25594">
    <property type="entry name" value="GldB_lipo"/>
    <property type="match status" value="1"/>
</dbReference>
<evidence type="ECO:0000313" key="2">
    <source>
        <dbReference type="Proteomes" id="UP000708576"/>
    </source>
</evidence>
<gene>
    <name evidence="1" type="ORF">KEM10_06855</name>
</gene>
<evidence type="ECO:0000313" key="1">
    <source>
        <dbReference type="EMBL" id="MBS2097996.1"/>
    </source>
</evidence>
<dbReference type="InterPro" id="IPR019853">
    <property type="entry name" value="GldB-like"/>
</dbReference>
<protein>
    <submittedName>
        <fullName evidence="1">Gliding motility protein GldB</fullName>
    </submittedName>
</protein>
<proteinExistence type="predicted"/>
<reference evidence="1 2" key="1">
    <citation type="journal article" date="2015" name="Int. J. Syst. Evol. Microbiol.">
        <title>Carboxylicivirga linearis sp. nov., isolated from a sea cucumber culture pond.</title>
        <authorList>
            <person name="Wang F.Q."/>
            <person name="Zhou Y.X."/>
            <person name="Lin X.Z."/>
            <person name="Chen G.J."/>
            <person name="Du Z.J."/>
        </authorList>
    </citation>
    <scope>NUCLEOTIDE SEQUENCE [LARGE SCALE GENOMIC DNA]</scope>
    <source>
        <strain evidence="1 2">FB218</strain>
    </source>
</reference>
<keyword evidence="2" id="KW-1185">Reference proteome</keyword>
<name>A0ABS5JU51_9BACT</name>
<accession>A0ABS5JU51</accession>
<dbReference type="Proteomes" id="UP000708576">
    <property type="component" value="Unassembled WGS sequence"/>
</dbReference>
<organism evidence="1 2">
    <name type="scientific">Carboxylicivirga linearis</name>
    <dbReference type="NCBI Taxonomy" id="1628157"/>
    <lineage>
        <taxon>Bacteria</taxon>
        <taxon>Pseudomonadati</taxon>
        <taxon>Bacteroidota</taxon>
        <taxon>Bacteroidia</taxon>
        <taxon>Marinilabiliales</taxon>
        <taxon>Marinilabiliaceae</taxon>
        <taxon>Carboxylicivirga</taxon>
    </lineage>
</organism>
<comment type="caution">
    <text evidence="1">The sequence shown here is derived from an EMBL/GenBank/DDBJ whole genome shotgun (WGS) entry which is preliminary data.</text>
</comment>
<dbReference type="PROSITE" id="PS51257">
    <property type="entry name" value="PROKAR_LIPOPROTEIN"/>
    <property type="match status" value="1"/>
</dbReference>
<sequence>MQAFNKKHLFYVVLGFILISCGRGIDTPDVSDIEVEIDSHLFFKDLFENGSENIEQKAENLKHKYGSYFYAYCQKIIGIGSPDHPEFSGRLKAFLDYDANKDVFEKCKDQYANVEEIIKGTEQAFQYYKYYFPEVSIPDLYFHISGFNQFVAVDSAWISVSVEKYLGEDCEFYEWLAEPQYLRKRMVRDKIVPDIIKAMALTSFSDRMKSNDVISSMVEKGKVLYFVHLMIPDIKKHLLFDMSKKEVKWCEKFEADIWASMVERKDLFNTDRMVIQKYTGDSPFTYYFGQDSPGRAAVYLGYQIVYEYMNNNPELSIKDLMNEKDGHMIFQQSRFRP</sequence>
<dbReference type="EMBL" id="JAGUCO010000003">
    <property type="protein sequence ID" value="MBS2097996.1"/>
    <property type="molecule type" value="Genomic_DNA"/>
</dbReference>
<dbReference type="RefSeq" id="WP_212215199.1">
    <property type="nucleotide sequence ID" value="NZ_JAGUCO010000003.1"/>
</dbReference>